<dbReference type="Pfam" id="PF01636">
    <property type="entry name" value="APH"/>
    <property type="match status" value="1"/>
</dbReference>
<dbReference type="RefSeq" id="WP_214057011.1">
    <property type="nucleotide sequence ID" value="NZ_BAAAHS010000132.1"/>
</dbReference>
<dbReference type="Proteomes" id="UP000679307">
    <property type="component" value="Chromosome"/>
</dbReference>
<evidence type="ECO:0000313" key="2">
    <source>
        <dbReference type="EMBL" id="QVT81670.1"/>
    </source>
</evidence>
<dbReference type="Gene3D" id="3.90.1200.10">
    <property type="match status" value="1"/>
</dbReference>
<reference evidence="2 3" key="1">
    <citation type="submission" date="2021-05" db="EMBL/GenBank/DDBJ databases">
        <title>Complete genome of Nocardioides aquaticus KCTC 9944T isolated from meromictic and hypersaline Ekho Lake, Antarctica.</title>
        <authorList>
            <person name="Hwang K."/>
            <person name="Kim K.M."/>
            <person name="Choe H."/>
        </authorList>
    </citation>
    <scope>NUCLEOTIDE SEQUENCE [LARGE SCALE GENOMIC DNA]</scope>
    <source>
        <strain evidence="2 3">KCTC 9944</strain>
    </source>
</reference>
<evidence type="ECO:0000259" key="1">
    <source>
        <dbReference type="Pfam" id="PF01636"/>
    </source>
</evidence>
<name>A0ABX8ENZ8_9ACTN</name>
<accession>A0ABX8ENZ8</accession>
<feature type="domain" description="Aminoglycoside phosphotransferase" evidence="1">
    <location>
        <begin position="117"/>
        <end position="172"/>
    </location>
</feature>
<dbReference type="SUPFAM" id="SSF56112">
    <property type="entry name" value="Protein kinase-like (PK-like)"/>
    <property type="match status" value="1"/>
</dbReference>
<evidence type="ECO:0000313" key="3">
    <source>
        <dbReference type="Proteomes" id="UP000679307"/>
    </source>
</evidence>
<keyword evidence="3" id="KW-1185">Reference proteome</keyword>
<sequence length="256" mass="28124">MDEDEVEVPLAGGEVNEVVRVGDTVHRTAGAWTPSVQRVLAHLRAEGFDLSPAPLGTDDRGREVVSWLPGTTAARPWPAALLREDGVHQAAAAVVGLGAALATYEARPDDVWRHGGVPGPGSTTLRHGDLGLWNTVWSGDRLTGIIDWDYLEPSPPLWDLAQLCWYVLPVRPTRWAACGFDGEPDLDRRLAVVAEHAGCRPRDLLEVLDDLMGLDLERTLTWGGAGVHPWRHFLDAGYVLDIGTDRAFLRERWLRA</sequence>
<dbReference type="InterPro" id="IPR002575">
    <property type="entry name" value="Aminoglycoside_PTrfase"/>
</dbReference>
<proteinExistence type="predicted"/>
<organism evidence="2 3">
    <name type="scientific">Nocardioides aquaticus</name>
    <dbReference type="NCBI Taxonomy" id="160826"/>
    <lineage>
        <taxon>Bacteria</taxon>
        <taxon>Bacillati</taxon>
        <taxon>Actinomycetota</taxon>
        <taxon>Actinomycetes</taxon>
        <taxon>Propionibacteriales</taxon>
        <taxon>Nocardioidaceae</taxon>
        <taxon>Nocardioides</taxon>
    </lineage>
</organism>
<dbReference type="EMBL" id="CP075371">
    <property type="protein sequence ID" value="QVT81670.1"/>
    <property type="molecule type" value="Genomic_DNA"/>
</dbReference>
<dbReference type="InterPro" id="IPR011009">
    <property type="entry name" value="Kinase-like_dom_sf"/>
</dbReference>
<protein>
    <recommendedName>
        <fullName evidence="1">Aminoglycoside phosphotransferase domain-containing protein</fullName>
    </recommendedName>
</protein>
<gene>
    <name evidence="2" type="ORF">ENKNEFLB_04084</name>
</gene>